<evidence type="ECO:0000313" key="2">
    <source>
        <dbReference type="Proteomes" id="UP001214854"/>
    </source>
</evidence>
<protein>
    <submittedName>
        <fullName evidence="1">Phytanoyl-CoA dioxygenase</fullName>
    </submittedName>
</protein>
<dbReference type="Gene3D" id="2.60.120.620">
    <property type="entry name" value="q2cbj1_9rhob like domain"/>
    <property type="match status" value="1"/>
</dbReference>
<organism evidence="1 2">
    <name type="scientific">Asticcacaulis aquaticus</name>
    <dbReference type="NCBI Taxonomy" id="2984212"/>
    <lineage>
        <taxon>Bacteria</taxon>
        <taxon>Pseudomonadati</taxon>
        <taxon>Pseudomonadota</taxon>
        <taxon>Alphaproteobacteria</taxon>
        <taxon>Caulobacterales</taxon>
        <taxon>Caulobacteraceae</taxon>
        <taxon>Asticcacaulis</taxon>
    </lineage>
</organism>
<dbReference type="Proteomes" id="UP001214854">
    <property type="component" value="Unassembled WGS sequence"/>
</dbReference>
<keyword evidence="1" id="KW-0560">Oxidoreductase</keyword>
<proteinExistence type="predicted"/>
<keyword evidence="1" id="KW-0223">Dioxygenase</keyword>
<gene>
    <name evidence="1" type="ORF">PQU92_05625</name>
</gene>
<dbReference type="RefSeq" id="WP_272747228.1">
    <property type="nucleotide sequence ID" value="NZ_JAQQKX010000003.1"/>
</dbReference>
<dbReference type="GO" id="GO:0051213">
    <property type="term" value="F:dioxygenase activity"/>
    <property type="evidence" value="ECO:0007669"/>
    <property type="project" value="UniProtKB-KW"/>
</dbReference>
<dbReference type="EMBL" id="JAQQKX010000003">
    <property type="protein sequence ID" value="MDC7682746.1"/>
    <property type="molecule type" value="Genomic_DNA"/>
</dbReference>
<evidence type="ECO:0000313" key="1">
    <source>
        <dbReference type="EMBL" id="MDC7682746.1"/>
    </source>
</evidence>
<comment type="caution">
    <text evidence="1">The sequence shown here is derived from an EMBL/GenBank/DDBJ whole genome shotgun (WGS) entry which is preliminary data.</text>
</comment>
<accession>A0ABT5HTD5</accession>
<reference evidence="1 2" key="1">
    <citation type="submission" date="2023-01" db="EMBL/GenBank/DDBJ databases">
        <title>Novel species of the genus Asticcacaulis isolated from rivers.</title>
        <authorList>
            <person name="Lu H."/>
        </authorList>
    </citation>
    <scope>NUCLEOTIDE SEQUENCE [LARGE SCALE GENOMIC DNA]</scope>
    <source>
        <strain evidence="1 2">BYS171W</strain>
    </source>
</reference>
<sequence length="309" mass="34757">MPETTTFAERLKTRVPSWSHFLARARADERNIAYDLLPALGLKGRRRVGNIVSAFHPKTPGLKLSPVARSLCRDLRRDGFSAVQPPIASDILNDVVSYFKTTPCHDPYRPHLGTFAWDAVPSDEVNIGYFTPEEVLRAPHMLDLMNRPDVLAAAELYLGAKPVLDNIGCMWSWPGRDVSKGVQRFHRDYDCVRNVKLFYYLTEVDNEAGPHVYAKGSQRSRILETGKAQTDDTISEAFGPENVVRITGPAGSWFMEDVYGFHKGLLPVAKPRLLLAIQYNLYPSPHSPKAPIMDNPSGYDPYTNKVFLR</sequence>
<name>A0ABT5HTD5_9CAUL</name>
<dbReference type="SUPFAM" id="SSF51197">
    <property type="entry name" value="Clavaminate synthase-like"/>
    <property type="match status" value="1"/>
</dbReference>
<keyword evidence="2" id="KW-1185">Reference proteome</keyword>